<evidence type="ECO:0000256" key="2">
    <source>
        <dbReference type="SAM" id="MobiDB-lite"/>
    </source>
</evidence>
<gene>
    <name evidence="4" type="ORF">TeGR_g6030</name>
</gene>
<reference evidence="4 5" key="1">
    <citation type="journal article" date="2023" name="Commun. Biol.">
        <title>Genome analysis of Parmales, the sister group of diatoms, reveals the evolutionary specialization of diatoms from phago-mixotrophs to photoautotrophs.</title>
        <authorList>
            <person name="Ban H."/>
            <person name="Sato S."/>
            <person name="Yoshikawa S."/>
            <person name="Yamada K."/>
            <person name="Nakamura Y."/>
            <person name="Ichinomiya M."/>
            <person name="Sato N."/>
            <person name="Blanc-Mathieu R."/>
            <person name="Endo H."/>
            <person name="Kuwata A."/>
            <person name="Ogata H."/>
        </authorList>
    </citation>
    <scope>NUCLEOTIDE SEQUENCE [LARGE SCALE GENOMIC DNA]</scope>
</reference>
<evidence type="ECO:0000313" key="4">
    <source>
        <dbReference type="EMBL" id="GMI30581.1"/>
    </source>
</evidence>
<feature type="domain" description="PH" evidence="3">
    <location>
        <begin position="865"/>
        <end position="959"/>
    </location>
</feature>
<proteinExistence type="predicted"/>
<organism evidence="4 5">
    <name type="scientific">Tetraparma gracilis</name>
    <dbReference type="NCBI Taxonomy" id="2962635"/>
    <lineage>
        <taxon>Eukaryota</taxon>
        <taxon>Sar</taxon>
        <taxon>Stramenopiles</taxon>
        <taxon>Ochrophyta</taxon>
        <taxon>Bolidophyceae</taxon>
        <taxon>Parmales</taxon>
        <taxon>Triparmaceae</taxon>
        <taxon>Tetraparma</taxon>
    </lineage>
</organism>
<name>A0ABQ6MQ17_9STRA</name>
<feature type="region of interest" description="Disordered" evidence="2">
    <location>
        <begin position="69"/>
        <end position="88"/>
    </location>
</feature>
<feature type="coiled-coil region" evidence="1">
    <location>
        <begin position="829"/>
        <end position="856"/>
    </location>
</feature>
<dbReference type="PROSITE" id="PS50003">
    <property type="entry name" value="PH_DOMAIN"/>
    <property type="match status" value="1"/>
</dbReference>
<feature type="non-terminal residue" evidence="4">
    <location>
        <position position="1"/>
    </location>
</feature>
<keyword evidence="5" id="KW-1185">Reference proteome</keyword>
<feature type="coiled-coil region" evidence="1">
    <location>
        <begin position="242"/>
        <end position="269"/>
    </location>
</feature>
<dbReference type="EMBL" id="BRYB01003110">
    <property type="protein sequence ID" value="GMI30581.1"/>
    <property type="molecule type" value="Genomic_DNA"/>
</dbReference>
<comment type="caution">
    <text evidence="4">The sequence shown here is derived from an EMBL/GenBank/DDBJ whole genome shotgun (WGS) entry which is preliminary data.</text>
</comment>
<dbReference type="InterPro" id="IPR001849">
    <property type="entry name" value="PH_domain"/>
</dbReference>
<keyword evidence="1" id="KW-0175">Coiled coil</keyword>
<accession>A0ABQ6MQ17</accession>
<dbReference type="Proteomes" id="UP001165060">
    <property type="component" value="Unassembled WGS sequence"/>
</dbReference>
<feature type="coiled-coil region" evidence="1">
    <location>
        <begin position="443"/>
        <end position="484"/>
    </location>
</feature>
<evidence type="ECO:0000313" key="5">
    <source>
        <dbReference type="Proteomes" id="UP001165060"/>
    </source>
</evidence>
<evidence type="ECO:0000259" key="3">
    <source>
        <dbReference type="PROSITE" id="PS50003"/>
    </source>
</evidence>
<protein>
    <recommendedName>
        <fullName evidence="3">PH domain-containing protein</fullName>
    </recommendedName>
</protein>
<sequence>QIADLQASNRASTARIEILEAENSEIADLQASNRASTARIEMLEAENSEIADLQASNRASAARITRLESENSEIPGLRASGQASSSRVDELSRKVARLESENSEYQQIAGSGVEESSRMFEELKILEAAREQERKTRDALEYKKDKYKRERDEAARLREDFEKEAKKEVKKNRELLAKLATASKTTQKLSEDAERLKSIAEAKAREADEGRRALAKGRSEYAILKEKKSSSEGRQAEKFAEAGRTEDELRLAKLEIEELRKEVLSWNAHEEEWLQYSERQSAKFQRQRTDSEYWKSELEKVDADKAEALRRADEFKAREAAAQASLSARASELARRQEETRMRLDADYVTRLAEFKSASAEEKQKIEAESAARIKELEVRGAERDRDLRATQEKFERTQEKLADFAVEAAERERQRQKDVGDELAKYKSATIEEKAAIESRYKAMLDEQTSALKAEKLEAEKKSRELEEQLVEKEKKLQEVNSNAMESLMGQEQEEKFLDDLIHESRKAMDAEPENEERRKEYEDRVEKRASIRRKHQLEFEDHQRHIMALKDTSTEDNMKAMMETLLATQTQQINANTNAMGASIEKKLDEQTEMLQEIRSNTTAALVRMKNLLSGEKSCPSLIFVAPKFSRRKGWPTDPRKWLKESKMELHLVCAHDMSVVCRFDIPEPTEWVKNHAPLIKTGFKILKIAGTAGAIATRLTTGLALPPLPADLDFSAMSDSLEDFFPEGTEDALGSGSRAALQHVQSALDVDGGMSSENANEAKRLTGDAYKRLEKFLRDEPGRMAEVQKVMVAVTDSNEATLWVARKNEKAFRDGQRMEEGSETVVRNLKTKLREKDAELKELKNELKIGSNQTRMLVSPGEHLMEGYMAMPEGSGARMYYVLVGTTILEFNKREDTGGSLSEMAIPLEGASCVRVEGKRITIVYSNDKPFEDVVFEVQDDEERGRWQEELGKFVGKRLEWVFVEGDKSV</sequence>
<evidence type="ECO:0000256" key="1">
    <source>
        <dbReference type="SAM" id="Coils"/>
    </source>
</evidence>